<dbReference type="Gene3D" id="3.10.20.90">
    <property type="entry name" value="Phosphatidylinositol 3-kinase Catalytic Subunit, Chain A, domain 1"/>
    <property type="match status" value="1"/>
</dbReference>
<dbReference type="EMBL" id="FO082267">
    <property type="protein sequence ID" value="CCO18879.1"/>
    <property type="molecule type" value="Genomic_DNA"/>
</dbReference>
<dbReference type="RefSeq" id="XP_007509764.1">
    <property type="nucleotide sequence ID" value="XM_007509702.1"/>
</dbReference>
<dbReference type="KEGG" id="bpg:Bathy12g03680"/>
<dbReference type="InterPro" id="IPR039540">
    <property type="entry name" value="UBL3-like_ubiquitin_dom"/>
</dbReference>
<feature type="compositionally biased region" description="Basic and acidic residues" evidence="1">
    <location>
        <begin position="79"/>
        <end position="92"/>
    </location>
</feature>
<feature type="compositionally biased region" description="Basic and acidic residues" evidence="1">
    <location>
        <begin position="32"/>
        <end position="49"/>
    </location>
</feature>
<proteinExistence type="predicted"/>
<keyword evidence="4" id="KW-1185">Reference proteome</keyword>
<evidence type="ECO:0000256" key="1">
    <source>
        <dbReference type="SAM" id="MobiDB-lite"/>
    </source>
</evidence>
<feature type="domain" description="UBL3-like ubiquitin" evidence="2">
    <location>
        <begin position="93"/>
        <end position="206"/>
    </location>
</feature>
<feature type="compositionally biased region" description="Acidic residues" evidence="1">
    <location>
        <begin position="69"/>
        <end position="78"/>
    </location>
</feature>
<evidence type="ECO:0000313" key="4">
    <source>
        <dbReference type="Proteomes" id="UP000198341"/>
    </source>
</evidence>
<reference evidence="3 4" key="1">
    <citation type="submission" date="2011-10" db="EMBL/GenBank/DDBJ databases">
        <authorList>
            <person name="Genoscope - CEA"/>
        </authorList>
    </citation>
    <scope>NUCLEOTIDE SEQUENCE [LARGE SCALE GENOMIC DNA]</scope>
    <source>
        <strain evidence="3 4">RCC 1105</strain>
    </source>
</reference>
<dbReference type="AlphaFoldDB" id="K8ELN4"/>
<name>K8ELN4_9CHLO</name>
<evidence type="ECO:0000259" key="2">
    <source>
        <dbReference type="Pfam" id="PF13881"/>
    </source>
</evidence>
<accession>K8ELN4</accession>
<dbReference type="Pfam" id="PF13881">
    <property type="entry name" value="Rad60-SLD_2"/>
    <property type="match status" value="1"/>
</dbReference>
<feature type="region of interest" description="Disordered" evidence="1">
    <location>
        <begin position="131"/>
        <end position="151"/>
    </location>
</feature>
<sequence length="236" mass="25920">MASSSEASKAEVNDDTAVTTTSRNNNNNPFAREQEKREGHFDAEGKNELTKPPSSSSPKNSDGRTNDDGEKEEEEDKKEEEQENKRDVSDISRIRFRRQSSVHDIGPIELSSTKTTVLDIKEKLKQFVTEEEQRAKKNEEKKDGGKTSSITNNLTTDDIKILYLGKVLDGCDDATLFQIGIPAAGITTIMHAHVVPPNMRRRSSAQKLATLGTKLLLSGGEVNGNGNAQPSCCSIQ</sequence>
<organism evidence="3 4">
    <name type="scientific">Bathycoccus prasinos</name>
    <dbReference type="NCBI Taxonomy" id="41875"/>
    <lineage>
        <taxon>Eukaryota</taxon>
        <taxon>Viridiplantae</taxon>
        <taxon>Chlorophyta</taxon>
        <taxon>Mamiellophyceae</taxon>
        <taxon>Mamiellales</taxon>
        <taxon>Bathycoccaceae</taxon>
        <taxon>Bathycoccus</taxon>
    </lineage>
</organism>
<gene>
    <name evidence="3" type="ordered locus">Bathy12g03680</name>
</gene>
<evidence type="ECO:0000313" key="3">
    <source>
        <dbReference type="EMBL" id="CCO18879.1"/>
    </source>
</evidence>
<protein>
    <recommendedName>
        <fullName evidence="2">UBL3-like ubiquitin domain-containing protein</fullName>
    </recommendedName>
</protein>
<dbReference type="Proteomes" id="UP000198341">
    <property type="component" value="Chromosome 12"/>
</dbReference>
<dbReference type="GeneID" id="19012495"/>
<feature type="compositionally biased region" description="Polar residues" evidence="1">
    <location>
        <begin position="16"/>
        <end position="29"/>
    </location>
</feature>
<feature type="region of interest" description="Disordered" evidence="1">
    <location>
        <begin position="1"/>
        <end position="92"/>
    </location>
</feature>
<feature type="compositionally biased region" description="Basic and acidic residues" evidence="1">
    <location>
        <begin position="131"/>
        <end position="145"/>
    </location>
</feature>